<organism evidence="3 4">
    <name type="scientific">Didymella exigua CBS 183.55</name>
    <dbReference type="NCBI Taxonomy" id="1150837"/>
    <lineage>
        <taxon>Eukaryota</taxon>
        <taxon>Fungi</taxon>
        <taxon>Dikarya</taxon>
        <taxon>Ascomycota</taxon>
        <taxon>Pezizomycotina</taxon>
        <taxon>Dothideomycetes</taxon>
        <taxon>Pleosporomycetidae</taxon>
        <taxon>Pleosporales</taxon>
        <taxon>Pleosporineae</taxon>
        <taxon>Didymellaceae</taxon>
        <taxon>Didymella</taxon>
    </lineage>
</organism>
<sequence length="205" mass="22494">MPLRPFPHPFRIGTDLCHVKRIAQIIKAKENGNAGRPLEQFLSKILTHPERAYFRRRFGSNQAVSRNLQNVSHFLAGRFAAKEACRKACDHLDKNTRGFQHIVILPVNGAGQQEHQSQRPEGLILHEALREAEDAEAAEEAPFDVTTLDGQMCEISISHDGDYAHAVALVPSMKHSGSSAGVASATRVSAQGQVASFPNISIRLS</sequence>
<accession>A0A6A5RC49</accession>
<dbReference type="OrthoDB" id="15433at2759"/>
<name>A0A6A5RC49_9PLEO</name>
<keyword evidence="1" id="KW-0808">Transferase</keyword>
<evidence type="ECO:0000313" key="3">
    <source>
        <dbReference type="EMBL" id="KAF1925262.1"/>
    </source>
</evidence>
<proteinExistence type="predicted"/>
<evidence type="ECO:0000256" key="1">
    <source>
        <dbReference type="ARBA" id="ARBA00022679"/>
    </source>
</evidence>
<dbReference type="EMBL" id="ML978986">
    <property type="protein sequence ID" value="KAF1925262.1"/>
    <property type="molecule type" value="Genomic_DNA"/>
</dbReference>
<dbReference type="GO" id="GO:0000287">
    <property type="term" value="F:magnesium ion binding"/>
    <property type="evidence" value="ECO:0007669"/>
    <property type="project" value="InterPro"/>
</dbReference>
<evidence type="ECO:0000259" key="2">
    <source>
        <dbReference type="Pfam" id="PF01648"/>
    </source>
</evidence>
<dbReference type="GO" id="GO:0008897">
    <property type="term" value="F:holo-[acyl-carrier-protein] synthase activity"/>
    <property type="evidence" value="ECO:0007669"/>
    <property type="project" value="InterPro"/>
</dbReference>
<feature type="domain" description="4'-phosphopantetheinyl transferase" evidence="2">
    <location>
        <begin position="11"/>
        <end position="115"/>
    </location>
</feature>
<dbReference type="InterPro" id="IPR008278">
    <property type="entry name" value="4-PPantetheinyl_Trfase_dom"/>
</dbReference>
<dbReference type="RefSeq" id="XP_033445514.1">
    <property type="nucleotide sequence ID" value="XM_033593644.1"/>
</dbReference>
<dbReference type="SUPFAM" id="SSF56214">
    <property type="entry name" value="4'-phosphopantetheinyl transferase"/>
    <property type="match status" value="1"/>
</dbReference>
<evidence type="ECO:0000313" key="4">
    <source>
        <dbReference type="Proteomes" id="UP000800082"/>
    </source>
</evidence>
<dbReference type="Pfam" id="PF01648">
    <property type="entry name" value="ACPS"/>
    <property type="match status" value="1"/>
</dbReference>
<keyword evidence="4" id="KW-1185">Reference proteome</keyword>
<dbReference type="GeneID" id="54351312"/>
<dbReference type="Proteomes" id="UP000800082">
    <property type="component" value="Unassembled WGS sequence"/>
</dbReference>
<gene>
    <name evidence="3" type="ORF">M421DRAFT_424065</name>
</gene>
<dbReference type="Gene3D" id="3.90.470.20">
    <property type="entry name" value="4'-phosphopantetheinyl transferase domain"/>
    <property type="match status" value="1"/>
</dbReference>
<protein>
    <recommendedName>
        <fullName evidence="2">4'-phosphopantetheinyl transferase domain-containing protein</fullName>
    </recommendedName>
</protein>
<dbReference type="AlphaFoldDB" id="A0A6A5RC49"/>
<reference evidence="3" key="1">
    <citation type="journal article" date="2020" name="Stud. Mycol.">
        <title>101 Dothideomycetes genomes: a test case for predicting lifestyles and emergence of pathogens.</title>
        <authorList>
            <person name="Haridas S."/>
            <person name="Albert R."/>
            <person name="Binder M."/>
            <person name="Bloem J."/>
            <person name="Labutti K."/>
            <person name="Salamov A."/>
            <person name="Andreopoulos B."/>
            <person name="Baker S."/>
            <person name="Barry K."/>
            <person name="Bills G."/>
            <person name="Bluhm B."/>
            <person name="Cannon C."/>
            <person name="Castanera R."/>
            <person name="Culley D."/>
            <person name="Daum C."/>
            <person name="Ezra D."/>
            <person name="Gonzalez J."/>
            <person name="Henrissat B."/>
            <person name="Kuo A."/>
            <person name="Liang C."/>
            <person name="Lipzen A."/>
            <person name="Lutzoni F."/>
            <person name="Magnuson J."/>
            <person name="Mondo S."/>
            <person name="Nolan M."/>
            <person name="Ohm R."/>
            <person name="Pangilinan J."/>
            <person name="Park H.-J."/>
            <person name="Ramirez L."/>
            <person name="Alfaro M."/>
            <person name="Sun H."/>
            <person name="Tritt A."/>
            <person name="Yoshinaga Y."/>
            <person name="Zwiers L.-H."/>
            <person name="Turgeon B."/>
            <person name="Goodwin S."/>
            <person name="Spatafora J."/>
            <person name="Crous P."/>
            <person name="Grigoriev I."/>
        </authorList>
    </citation>
    <scope>NUCLEOTIDE SEQUENCE</scope>
    <source>
        <strain evidence="3">CBS 183.55</strain>
    </source>
</reference>
<dbReference type="InterPro" id="IPR037143">
    <property type="entry name" value="4-PPantetheinyl_Trfase_dom_sf"/>
</dbReference>